<dbReference type="GO" id="GO:0046872">
    <property type="term" value="F:metal ion binding"/>
    <property type="evidence" value="ECO:0007669"/>
    <property type="project" value="UniProtKB-KW"/>
</dbReference>
<reference evidence="6 7" key="1">
    <citation type="submission" date="2019-07" db="EMBL/GenBank/DDBJ databases">
        <title>Whole genome shotgun sequence of Acetobacter oeni NBRC 105207.</title>
        <authorList>
            <person name="Hosoyama A."/>
            <person name="Uohara A."/>
            <person name="Ohji S."/>
            <person name="Ichikawa N."/>
        </authorList>
    </citation>
    <scope>NUCLEOTIDE SEQUENCE [LARGE SCALE GENOMIC DNA]</scope>
    <source>
        <strain evidence="6 7">NBRC 105207</strain>
    </source>
</reference>
<dbReference type="Proteomes" id="UP000321746">
    <property type="component" value="Unassembled WGS sequence"/>
</dbReference>
<evidence type="ECO:0000256" key="4">
    <source>
        <dbReference type="PROSITE-ProRule" id="PRU00433"/>
    </source>
</evidence>
<proteinExistence type="predicted"/>
<dbReference type="InterPro" id="IPR009056">
    <property type="entry name" value="Cyt_c-like_dom"/>
</dbReference>
<evidence type="ECO:0000313" key="7">
    <source>
        <dbReference type="Proteomes" id="UP000321746"/>
    </source>
</evidence>
<comment type="caution">
    <text evidence="6">The sequence shown here is derived from an EMBL/GenBank/DDBJ whole genome shotgun (WGS) entry which is preliminary data.</text>
</comment>
<dbReference type="SUPFAM" id="SSF46626">
    <property type="entry name" value="Cytochrome c"/>
    <property type="match status" value="1"/>
</dbReference>
<evidence type="ECO:0000256" key="3">
    <source>
        <dbReference type="ARBA" id="ARBA00023004"/>
    </source>
</evidence>
<feature type="domain" description="Cytochrome c" evidence="5">
    <location>
        <begin position="39"/>
        <end position="117"/>
    </location>
</feature>
<keyword evidence="3 4" id="KW-0408">Iron</keyword>
<evidence type="ECO:0000256" key="1">
    <source>
        <dbReference type="ARBA" id="ARBA00022617"/>
    </source>
</evidence>
<dbReference type="PROSITE" id="PS51007">
    <property type="entry name" value="CYTC"/>
    <property type="match status" value="1"/>
</dbReference>
<keyword evidence="2 4" id="KW-0479">Metal-binding</keyword>
<sequence length="150" mass="15706">MASKSLYAAMAVLVVSAGVSEARPMPASRISALPVYTVGQAQAGGELYKAACAMCHGTHLEGTFDVPALRGRFVTNWGDAPLSQLSSYIRRAMPLMAPGTLSEEDTAALVAFLLQQNGGVEAGKTALPSSEAGLRRMVFPVVSVAARPRR</sequence>
<keyword evidence="7" id="KW-1185">Reference proteome</keyword>
<dbReference type="GO" id="GO:0020037">
    <property type="term" value="F:heme binding"/>
    <property type="evidence" value="ECO:0007669"/>
    <property type="project" value="InterPro"/>
</dbReference>
<keyword evidence="1 4" id="KW-0349">Heme</keyword>
<dbReference type="EMBL" id="BJYG01000023">
    <property type="protein sequence ID" value="GEN63624.1"/>
    <property type="molecule type" value="Genomic_DNA"/>
</dbReference>
<accession>A0A511XL40</accession>
<dbReference type="AlphaFoldDB" id="A0A511XL40"/>
<protein>
    <recommendedName>
        <fullName evidence="5">Cytochrome c domain-containing protein</fullName>
    </recommendedName>
</protein>
<gene>
    <name evidence="6" type="ORF">AOE01nite_18480</name>
</gene>
<dbReference type="RefSeq" id="WP_173572029.1">
    <property type="nucleotide sequence ID" value="NZ_BJYG01000023.1"/>
</dbReference>
<evidence type="ECO:0000256" key="2">
    <source>
        <dbReference type="ARBA" id="ARBA00022723"/>
    </source>
</evidence>
<name>A0A511XL40_9PROT</name>
<evidence type="ECO:0000259" key="5">
    <source>
        <dbReference type="PROSITE" id="PS51007"/>
    </source>
</evidence>
<dbReference type="InterPro" id="IPR036909">
    <property type="entry name" value="Cyt_c-like_dom_sf"/>
</dbReference>
<organism evidence="6 7">
    <name type="scientific">Acetobacter oeni</name>
    <dbReference type="NCBI Taxonomy" id="304077"/>
    <lineage>
        <taxon>Bacteria</taxon>
        <taxon>Pseudomonadati</taxon>
        <taxon>Pseudomonadota</taxon>
        <taxon>Alphaproteobacteria</taxon>
        <taxon>Acetobacterales</taxon>
        <taxon>Acetobacteraceae</taxon>
        <taxon>Acetobacter</taxon>
    </lineage>
</organism>
<dbReference type="Pfam" id="PF13442">
    <property type="entry name" value="Cytochrome_CBB3"/>
    <property type="match status" value="1"/>
</dbReference>
<evidence type="ECO:0000313" key="6">
    <source>
        <dbReference type="EMBL" id="GEN63624.1"/>
    </source>
</evidence>
<dbReference type="Gene3D" id="1.10.760.10">
    <property type="entry name" value="Cytochrome c-like domain"/>
    <property type="match status" value="1"/>
</dbReference>
<dbReference type="GO" id="GO:0009055">
    <property type="term" value="F:electron transfer activity"/>
    <property type="evidence" value="ECO:0007669"/>
    <property type="project" value="InterPro"/>
</dbReference>